<dbReference type="Pfam" id="PF00535">
    <property type="entry name" value="Glycos_transf_2"/>
    <property type="match status" value="1"/>
</dbReference>
<dbReference type="EMBL" id="ABIL02000005">
    <property type="protein sequence ID" value="EDS73156.1"/>
    <property type="molecule type" value="Genomic_DNA"/>
</dbReference>
<dbReference type="GO" id="GO:0016757">
    <property type="term" value="F:glycosyltransferase activity"/>
    <property type="evidence" value="ECO:0007669"/>
    <property type="project" value="UniProtKB-KW"/>
</dbReference>
<feature type="domain" description="Glycosyltransferase 2-like" evidence="8">
    <location>
        <begin position="5"/>
        <end position="165"/>
    </location>
</feature>
<dbReference type="EC" id="2.4.-.-" evidence="9"/>
<dbReference type="RefSeq" id="WP_007049320.1">
    <property type="nucleotide sequence ID" value="NZ_DS560015.1"/>
</dbReference>
<evidence type="ECO:0000256" key="7">
    <source>
        <dbReference type="SAM" id="Phobius"/>
    </source>
</evidence>
<dbReference type="HOGENOM" id="CLU_033536_0_1_9"/>
<dbReference type="CDD" id="cd04187">
    <property type="entry name" value="DPM1_like_bac"/>
    <property type="match status" value="1"/>
</dbReference>
<accession>B1C819</accession>
<dbReference type="eggNOG" id="COG0463">
    <property type="taxonomic scope" value="Bacteria"/>
</dbReference>
<name>B1C819_9FIRM</name>
<evidence type="ECO:0000256" key="5">
    <source>
        <dbReference type="ARBA" id="ARBA00022989"/>
    </source>
</evidence>
<dbReference type="PANTHER" id="PTHR48090:SF1">
    <property type="entry name" value="PROPHAGE BACTOPRENOL GLUCOSYL TRANSFERASE HOMOLOG"/>
    <property type="match status" value="1"/>
</dbReference>
<evidence type="ECO:0000256" key="4">
    <source>
        <dbReference type="ARBA" id="ARBA00022692"/>
    </source>
</evidence>
<gene>
    <name evidence="9" type="ORF">ANASTE_00876</name>
</gene>
<dbReference type="OrthoDB" id="9807778at2"/>
<keyword evidence="3 9" id="KW-0808">Transferase</keyword>
<dbReference type="Proteomes" id="UP000005178">
    <property type="component" value="Unassembled WGS sequence"/>
</dbReference>
<comment type="subcellular location">
    <subcellularLocation>
        <location evidence="1">Membrane</location>
        <topology evidence="1">Multi-pass membrane protein</topology>
    </subcellularLocation>
</comment>
<dbReference type="Gene3D" id="3.90.550.10">
    <property type="entry name" value="Spore Coat Polysaccharide Biosynthesis Protein SpsA, Chain A"/>
    <property type="match status" value="1"/>
</dbReference>
<evidence type="ECO:0000256" key="2">
    <source>
        <dbReference type="ARBA" id="ARBA00022676"/>
    </source>
</evidence>
<sequence length="310" mass="34992">MKNMSVVIPAYNEEKSICRVAETINEVLNKENIPFDIVFVNDGSKDSTWQEICKLSKEKSYVNGVCFSRNFGKESAIFAGLQYAKGDCVVVMDADLQHPPEILIQMYNLWLQGYEVIEGIKSSRGKESLIYKLGAKSFYKIISSATGINMSTSSDFKLMDRKVINTIIELPERHMFFRAISSWVGYKATSVEFEVQERFEGKSKWSFLSLVKYAIRNITSFSTAPMQIVTGCGIIFFFFAIIIGVRAIYQYIVGSALGGFTTVILLLLIIGAVTMLSLGIIGYYISKIYEEVKRRPRYIISKTAGEKTEK</sequence>
<keyword evidence="4 7" id="KW-0812">Transmembrane</keyword>
<evidence type="ECO:0000313" key="10">
    <source>
        <dbReference type="Proteomes" id="UP000005178"/>
    </source>
</evidence>
<dbReference type="InterPro" id="IPR029044">
    <property type="entry name" value="Nucleotide-diphossugar_trans"/>
</dbReference>
<dbReference type="SUPFAM" id="SSF53448">
    <property type="entry name" value="Nucleotide-diphospho-sugar transferases"/>
    <property type="match status" value="1"/>
</dbReference>
<feature type="transmembrane region" description="Helical" evidence="7">
    <location>
        <begin position="228"/>
        <end position="252"/>
    </location>
</feature>
<reference evidence="9" key="2">
    <citation type="submission" date="2013-08" db="EMBL/GenBank/DDBJ databases">
        <title>Draft genome sequence of Anaerofustis stercorihominis (DSM 17244).</title>
        <authorList>
            <person name="Sudarsanam P."/>
            <person name="Ley R."/>
            <person name="Guruge J."/>
            <person name="Turnbaugh P.J."/>
            <person name="Mahowald M."/>
            <person name="Liep D."/>
            <person name="Gordon J."/>
        </authorList>
    </citation>
    <scope>NUCLEOTIDE SEQUENCE</scope>
    <source>
        <strain evidence="9">DSM 17244</strain>
    </source>
</reference>
<dbReference type="InterPro" id="IPR050256">
    <property type="entry name" value="Glycosyltransferase_2"/>
</dbReference>
<keyword evidence="5 7" id="KW-1133">Transmembrane helix</keyword>
<evidence type="ECO:0000256" key="1">
    <source>
        <dbReference type="ARBA" id="ARBA00004141"/>
    </source>
</evidence>
<evidence type="ECO:0000259" key="8">
    <source>
        <dbReference type="Pfam" id="PF00535"/>
    </source>
</evidence>
<reference evidence="9" key="1">
    <citation type="submission" date="2008-01" db="EMBL/GenBank/DDBJ databases">
        <authorList>
            <person name="Fulton L."/>
            <person name="Clifton S."/>
            <person name="Fulton B."/>
            <person name="Xu J."/>
            <person name="Minx P."/>
            <person name="Pepin K.H."/>
            <person name="Johnson M."/>
            <person name="Thiruvilangam P."/>
            <person name="Bhonagiri V."/>
            <person name="Nash W.E."/>
            <person name="Mardis E.R."/>
            <person name="Wilson R.K."/>
        </authorList>
    </citation>
    <scope>NUCLEOTIDE SEQUENCE [LARGE SCALE GENOMIC DNA]</scope>
    <source>
        <strain evidence="9">DSM 17244</strain>
    </source>
</reference>
<keyword evidence="2 9" id="KW-0328">Glycosyltransferase</keyword>
<dbReference type="InterPro" id="IPR001173">
    <property type="entry name" value="Glyco_trans_2-like"/>
</dbReference>
<organism evidence="9 10">
    <name type="scientific">Anaerofustis stercorihominis DSM 17244</name>
    <dbReference type="NCBI Taxonomy" id="445971"/>
    <lineage>
        <taxon>Bacteria</taxon>
        <taxon>Bacillati</taxon>
        <taxon>Bacillota</taxon>
        <taxon>Clostridia</taxon>
        <taxon>Eubacteriales</taxon>
        <taxon>Eubacteriaceae</taxon>
        <taxon>Anaerofustis</taxon>
    </lineage>
</organism>
<evidence type="ECO:0000256" key="6">
    <source>
        <dbReference type="ARBA" id="ARBA00023136"/>
    </source>
</evidence>
<comment type="caution">
    <text evidence="9">The sequence shown here is derived from an EMBL/GenBank/DDBJ whole genome shotgun (WGS) entry which is preliminary data.</text>
</comment>
<dbReference type="PANTHER" id="PTHR48090">
    <property type="entry name" value="UNDECAPRENYL-PHOSPHATE 4-DEOXY-4-FORMAMIDO-L-ARABINOSE TRANSFERASE-RELATED"/>
    <property type="match status" value="1"/>
</dbReference>
<feature type="transmembrane region" description="Helical" evidence="7">
    <location>
        <begin position="264"/>
        <end position="285"/>
    </location>
</feature>
<keyword evidence="10" id="KW-1185">Reference proteome</keyword>
<proteinExistence type="predicted"/>
<protein>
    <submittedName>
        <fullName evidence="9">Glycosyltransferase, group 2 family protein</fullName>
        <ecNumber evidence="9">2.4.-.-</ecNumber>
    </submittedName>
</protein>
<dbReference type="AlphaFoldDB" id="B1C819"/>
<keyword evidence="6 7" id="KW-0472">Membrane</keyword>
<dbReference type="GO" id="GO:0005886">
    <property type="term" value="C:plasma membrane"/>
    <property type="evidence" value="ECO:0007669"/>
    <property type="project" value="TreeGrafter"/>
</dbReference>
<dbReference type="STRING" id="445971.ANASTE_00876"/>
<evidence type="ECO:0000313" key="9">
    <source>
        <dbReference type="EMBL" id="EDS73156.1"/>
    </source>
</evidence>
<dbReference type="GeneID" id="97999755"/>
<evidence type="ECO:0000256" key="3">
    <source>
        <dbReference type="ARBA" id="ARBA00022679"/>
    </source>
</evidence>